<sequence length="266" mass="30179">MTRKKINLAYIANDSARKATFKKRKKGLLKKMSELSTLCAVQTCAIIYSPYDPEPEVWPSPLGVQSVIARFKSMPEAEQSRKMVNQESFLGQRIIKSEEQLKKQQIENREREMTQVMYRSLVGDQGVQNMGVADLNDLEWLVDKSVEEIDERIKSLREQIVPPPQVMTAGMSNSHVNSTDGGKYGTEATKNRAETEMDAYTPNQQSSMNQKVGFGLRNEDMAVYQNPQWLEELLRSNDQNMGGQLGKNEDIPFAFNGNNSSLWSFP</sequence>
<dbReference type="Pfam" id="PF00319">
    <property type="entry name" value="SRF-TF"/>
    <property type="match status" value="1"/>
</dbReference>
<accession>A0A8T1NHM2</accession>
<dbReference type="PANTHER" id="PTHR48019">
    <property type="entry name" value="SERUM RESPONSE FACTOR HOMOLOG"/>
    <property type="match status" value="1"/>
</dbReference>
<dbReference type="GO" id="GO:0000981">
    <property type="term" value="F:DNA-binding transcription factor activity, RNA polymerase II-specific"/>
    <property type="evidence" value="ECO:0007669"/>
    <property type="project" value="InterPro"/>
</dbReference>
<dbReference type="GO" id="GO:0000987">
    <property type="term" value="F:cis-regulatory region sequence-specific DNA binding"/>
    <property type="evidence" value="ECO:0007669"/>
    <property type="project" value="InterPro"/>
</dbReference>
<dbReference type="PROSITE" id="PS50066">
    <property type="entry name" value="MADS_BOX_2"/>
    <property type="match status" value="1"/>
</dbReference>
<dbReference type="InterPro" id="IPR033897">
    <property type="entry name" value="SRF-like_MADS-box"/>
</dbReference>
<evidence type="ECO:0000313" key="10">
    <source>
        <dbReference type="Proteomes" id="UP000811609"/>
    </source>
</evidence>
<dbReference type="InterPro" id="IPR036879">
    <property type="entry name" value="TF_MADSbox_sf"/>
</dbReference>
<keyword evidence="5" id="KW-0539">Nucleus</keyword>
<dbReference type="Proteomes" id="UP000811246">
    <property type="component" value="Chromosome 14"/>
</dbReference>
<evidence type="ECO:0000256" key="3">
    <source>
        <dbReference type="ARBA" id="ARBA00023125"/>
    </source>
</evidence>
<dbReference type="PRINTS" id="PR00404">
    <property type="entry name" value="MADSDOMAIN"/>
</dbReference>
<dbReference type="EMBL" id="CM031838">
    <property type="protein sequence ID" value="KAG6677227.1"/>
    <property type="molecule type" value="Genomic_DNA"/>
</dbReference>
<dbReference type="GO" id="GO:0045944">
    <property type="term" value="P:positive regulation of transcription by RNA polymerase II"/>
    <property type="evidence" value="ECO:0007669"/>
    <property type="project" value="InterPro"/>
</dbReference>
<dbReference type="InterPro" id="IPR050142">
    <property type="entry name" value="MADS-box/MEF2_TF"/>
</dbReference>
<dbReference type="AlphaFoldDB" id="A0A8T1NHM2"/>
<feature type="domain" description="MADS-box" evidence="7">
    <location>
        <begin position="1"/>
        <end position="49"/>
    </location>
</feature>
<evidence type="ECO:0000313" key="8">
    <source>
        <dbReference type="EMBL" id="KAG6628427.1"/>
    </source>
</evidence>
<gene>
    <name evidence="8" type="ORF">CIPAW_14G012300</name>
    <name evidence="9" type="ORF">I3842_14G014800</name>
</gene>
<evidence type="ECO:0000256" key="2">
    <source>
        <dbReference type="ARBA" id="ARBA00023015"/>
    </source>
</evidence>
<evidence type="ECO:0000259" key="7">
    <source>
        <dbReference type="PROSITE" id="PS50066"/>
    </source>
</evidence>
<dbReference type="FunFam" id="3.40.1810.10:FF:000018">
    <property type="entry name" value="agamous-like MADS-box protein AGL80"/>
    <property type="match status" value="1"/>
</dbReference>
<dbReference type="EMBL" id="CM031822">
    <property type="protein sequence ID" value="KAG6628427.1"/>
    <property type="molecule type" value="Genomic_DNA"/>
</dbReference>
<dbReference type="InterPro" id="IPR002100">
    <property type="entry name" value="TF_MADSbox"/>
</dbReference>
<dbReference type="Gene3D" id="3.40.1810.10">
    <property type="entry name" value="Transcription factor, MADS-box"/>
    <property type="match status" value="1"/>
</dbReference>
<proteinExistence type="predicted"/>
<organism evidence="8 10">
    <name type="scientific">Carya illinoinensis</name>
    <name type="common">Pecan</name>
    <dbReference type="NCBI Taxonomy" id="32201"/>
    <lineage>
        <taxon>Eukaryota</taxon>
        <taxon>Viridiplantae</taxon>
        <taxon>Streptophyta</taxon>
        <taxon>Embryophyta</taxon>
        <taxon>Tracheophyta</taxon>
        <taxon>Spermatophyta</taxon>
        <taxon>Magnoliopsida</taxon>
        <taxon>eudicotyledons</taxon>
        <taxon>Gunneridae</taxon>
        <taxon>Pentapetalae</taxon>
        <taxon>rosids</taxon>
        <taxon>fabids</taxon>
        <taxon>Fagales</taxon>
        <taxon>Juglandaceae</taxon>
        <taxon>Carya</taxon>
    </lineage>
</organism>
<comment type="caution">
    <text evidence="8">The sequence shown here is derived from an EMBL/GenBank/DDBJ whole genome shotgun (WGS) entry which is preliminary data.</text>
</comment>
<comment type="subcellular location">
    <subcellularLocation>
        <location evidence="1">Nucleus</location>
    </subcellularLocation>
</comment>
<protein>
    <recommendedName>
        <fullName evidence="7">MADS-box domain-containing protein</fullName>
    </recommendedName>
</protein>
<reference evidence="8" key="1">
    <citation type="submission" date="2020-12" db="EMBL/GenBank/DDBJ databases">
        <title>WGS assembly of Carya illinoinensis cv. Pawnee.</title>
        <authorList>
            <person name="Platts A."/>
            <person name="Shu S."/>
            <person name="Wright S."/>
            <person name="Barry K."/>
            <person name="Edger P."/>
            <person name="Pires J.C."/>
            <person name="Schmutz J."/>
        </authorList>
    </citation>
    <scope>NUCLEOTIDE SEQUENCE</scope>
    <source>
        <tissue evidence="8">Leaf</tissue>
    </source>
</reference>
<dbReference type="GO" id="GO:0046983">
    <property type="term" value="F:protein dimerization activity"/>
    <property type="evidence" value="ECO:0007669"/>
    <property type="project" value="InterPro"/>
</dbReference>
<keyword evidence="10" id="KW-1185">Reference proteome</keyword>
<name>A0A8T1NHM2_CARIL</name>
<dbReference type="OrthoDB" id="1692623at2759"/>
<keyword evidence="3" id="KW-0238">DNA-binding</keyword>
<evidence type="ECO:0000256" key="4">
    <source>
        <dbReference type="ARBA" id="ARBA00023163"/>
    </source>
</evidence>
<feature type="compositionally biased region" description="Polar residues" evidence="6">
    <location>
        <begin position="170"/>
        <end position="180"/>
    </location>
</feature>
<dbReference type="SMART" id="SM00432">
    <property type="entry name" value="MADS"/>
    <property type="match status" value="1"/>
</dbReference>
<evidence type="ECO:0000313" key="9">
    <source>
        <dbReference type="EMBL" id="KAG6677227.1"/>
    </source>
</evidence>
<dbReference type="SUPFAM" id="SSF55455">
    <property type="entry name" value="SRF-like"/>
    <property type="match status" value="1"/>
</dbReference>
<dbReference type="CDD" id="cd00266">
    <property type="entry name" value="MADS_SRF_like"/>
    <property type="match status" value="1"/>
</dbReference>
<evidence type="ECO:0000256" key="6">
    <source>
        <dbReference type="SAM" id="MobiDB-lite"/>
    </source>
</evidence>
<dbReference type="Proteomes" id="UP000811609">
    <property type="component" value="Chromosome 14"/>
</dbReference>
<feature type="region of interest" description="Disordered" evidence="6">
    <location>
        <begin position="165"/>
        <end position="184"/>
    </location>
</feature>
<reference evidence="9" key="2">
    <citation type="submission" date="2021-01" db="EMBL/GenBank/DDBJ databases">
        <authorList>
            <person name="Lovell J.T."/>
            <person name="Bentley N."/>
            <person name="Bhattarai G."/>
            <person name="Jenkins J.W."/>
            <person name="Sreedasyam A."/>
            <person name="Alarcon Y."/>
            <person name="Bock C."/>
            <person name="Boston L."/>
            <person name="Carlson J."/>
            <person name="Cervantes K."/>
            <person name="Clermont K."/>
            <person name="Krom N."/>
            <person name="Kubenka K."/>
            <person name="Mamidi S."/>
            <person name="Mattison C."/>
            <person name="Monteros M."/>
            <person name="Pisani C."/>
            <person name="Plott C."/>
            <person name="Rajasekar S."/>
            <person name="Rhein H.S."/>
            <person name="Rohla C."/>
            <person name="Song M."/>
            <person name="Hilaire R.S."/>
            <person name="Shu S."/>
            <person name="Wells L."/>
            <person name="Wang X."/>
            <person name="Webber J."/>
            <person name="Heerema R.J."/>
            <person name="Klein P."/>
            <person name="Conner P."/>
            <person name="Grauke L."/>
            <person name="Grimwood J."/>
            <person name="Schmutz J."/>
            <person name="Randall J.J."/>
        </authorList>
    </citation>
    <scope>NUCLEOTIDE SEQUENCE</scope>
    <source>
        <tissue evidence="9">Leaf</tissue>
    </source>
</reference>
<evidence type="ECO:0000256" key="5">
    <source>
        <dbReference type="ARBA" id="ARBA00023242"/>
    </source>
</evidence>
<evidence type="ECO:0000256" key="1">
    <source>
        <dbReference type="ARBA" id="ARBA00004123"/>
    </source>
</evidence>
<keyword evidence="2" id="KW-0805">Transcription regulation</keyword>
<dbReference type="GO" id="GO:0005634">
    <property type="term" value="C:nucleus"/>
    <property type="evidence" value="ECO:0007669"/>
    <property type="project" value="UniProtKB-SubCell"/>
</dbReference>
<keyword evidence="4" id="KW-0804">Transcription</keyword>